<dbReference type="GO" id="GO:0046098">
    <property type="term" value="P:guanine metabolic process"/>
    <property type="evidence" value="ECO:0007669"/>
    <property type="project" value="TreeGrafter"/>
</dbReference>
<gene>
    <name evidence="6" type="primary">guaD1</name>
    <name evidence="6" type="ORF">KOEU_10290</name>
</gene>
<evidence type="ECO:0000256" key="4">
    <source>
        <dbReference type="ARBA" id="ARBA00022833"/>
    </source>
</evidence>
<dbReference type="GO" id="GO:0008892">
    <property type="term" value="F:guanine deaminase activity"/>
    <property type="evidence" value="ECO:0007669"/>
    <property type="project" value="UniProtKB-EC"/>
</dbReference>
<evidence type="ECO:0000313" key="7">
    <source>
        <dbReference type="Proteomes" id="UP000037566"/>
    </source>
</evidence>
<keyword evidence="2" id="KW-0479">Metal-binding</keyword>
<keyword evidence="7" id="KW-1185">Reference proteome</keyword>
<feature type="domain" description="Amidohydrolase-related" evidence="5">
    <location>
        <begin position="68"/>
        <end position="450"/>
    </location>
</feature>
<dbReference type="PATRIC" id="fig|33995.3.peg.1127"/>
<evidence type="ECO:0000259" key="5">
    <source>
        <dbReference type="Pfam" id="PF01979"/>
    </source>
</evidence>
<dbReference type="PANTHER" id="PTHR11271:SF6">
    <property type="entry name" value="GUANINE DEAMINASE"/>
    <property type="match status" value="1"/>
</dbReference>
<dbReference type="SUPFAM" id="SSF51556">
    <property type="entry name" value="Metallo-dependent hydrolases"/>
    <property type="match status" value="1"/>
</dbReference>
<keyword evidence="4" id="KW-0862">Zinc</keyword>
<dbReference type="OrthoDB" id="9787621at2"/>
<dbReference type="SUPFAM" id="SSF51338">
    <property type="entry name" value="Composite domain of metallo-dependent hydrolases"/>
    <property type="match status" value="1"/>
</dbReference>
<accession>A0A0M0EIV5</accession>
<dbReference type="GO" id="GO:0008270">
    <property type="term" value="F:zinc ion binding"/>
    <property type="evidence" value="ECO:0007669"/>
    <property type="project" value="TreeGrafter"/>
</dbReference>
<dbReference type="InterPro" id="IPR032466">
    <property type="entry name" value="Metal_Hydrolase"/>
</dbReference>
<comment type="cofactor">
    <cofactor evidence="1">
        <name>Zn(2+)</name>
        <dbReference type="ChEBI" id="CHEBI:29105"/>
    </cofactor>
</comment>
<dbReference type="STRING" id="33995.KOEU_10290"/>
<sequence>MDEFIIRGHVVNPVAIDRATMTDSVVHVGADGRIVARHDAGTPMAARVLDHAARHGMAVHALSPAQLLMPGFADLHVHAPQWPQMGRALDLPLREWLEQRTFPLEARFADPAFAAPVYDEMVRTLLANGTTTAVFFATIHEESSLLLARTCLRHGLRAHVGLVAMDDPALCPPAYRNASVEQALAATRRFIHAVRALPGNEGGLVRPMVTPRFIPACTDGLLQGLGTLAAEEDCLIQTHCSESDWEHDYVRQRTGVNDTVALDRFGLLRRGTVLAHSCFMTADDMALVHARGAAIAHCPISNAYFAGAVLPLRRAWQAGVHVGLGTDISGGYSPSVAVNAAMAVTAARMLDSGTDPDRPAATRGAPGSRLTFTNALWLATRGGTAALGIDAGQFAAGQAFDAILIDRAAPGSNILPPTHGEPDNVAEDVVQQILCNIGRPNIYTVWVTGRKVHGTDVTVA</sequence>
<evidence type="ECO:0000256" key="3">
    <source>
        <dbReference type="ARBA" id="ARBA00022801"/>
    </source>
</evidence>
<dbReference type="AlphaFoldDB" id="A0A0M0EIV5"/>
<dbReference type="InterPro" id="IPR006680">
    <property type="entry name" value="Amidohydro-rel"/>
</dbReference>
<organism evidence="6 7">
    <name type="scientific">Komagataeibacter europaeus</name>
    <name type="common">Gluconacetobacter europaeus</name>
    <dbReference type="NCBI Taxonomy" id="33995"/>
    <lineage>
        <taxon>Bacteria</taxon>
        <taxon>Pseudomonadati</taxon>
        <taxon>Pseudomonadota</taxon>
        <taxon>Alphaproteobacteria</taxon>
        <taxon>Acetobacterales</taxon>
        <taxon>Acetobacteraceae</taxon>
        <taxon>Komagataeibacter</taxon>
    </lineage>
</organism>
<dbReference type="Pfam" id="PF01979">
    <property type="entry name" value="Amidohydro_1"/>
    <property type="match status" value="1"/>
</dbReference>
<comment type="caution">
    <text evidence="6">The sequence shown here is derived from an EMBL/GenBank/DDBJ whole genome shotgun (WGS) entry which is preliminary data.</text>
</comment>
<dbReference type="InterPro" id="IPR011059">
    <property type="entry name" value="Metal-dep_hydrolase_composite"/>
</dbReference>
<keyword evidence="3 6" id="KW-0378">Hydrolase</keyword>
<dbReference type="PANTHER" id="PTHR11271">
    <property type="entry name" value="GUANINE DEAMINASE"/>
    <property type="match status" value="1"/>
</dbReference>
<dbReference type="EMBL" id="LHUQ01000004">
    <property type="protein sequence ID" value="KON65190.1"/>
    <property type="molecule type" value="Genomic_DNA"/>
</dbReference>
<dbReference type="RefSeq" id="WP_053323021.1">
    <property type="nucleotide sequence ID" value="NZ_LHUQ01000004.1"/>
</dbReference>
<evidence type="ECO:0000256" key="1">
    <source>
        <dbReference type="ARBA" id="ARBA00001947"/>
    </source>
</evidence>
<dbReference type="Gene3D" id="2.30.40.10">
    <property type="entry name" value="Urease, subunit C, domain 1"/>
    <property type="match status" value="1"/>
</dbReference>
<evidence type="ECO:0000313" key="6">
    <source>
        <dbReference type="EMBL" id="KON65190.1"/>
    </source>
</evidence>
<dbReference type="EC" id="3.5.4.3" evidence="6"/>
<dbReference type="Proteomes" id="UP000037566">
    <property type="component" value="Unassembled WGS sequence"/>
</dbReference>
<dbReference type="GO" id="GO:0005829">
    <property type="term" value="C:cytosol"/>
    <property type="evidence" value="ECO:0007669"/>
    <property type="project" value="TreeGrafter"/>
</dbReference>
<name>A0A0M0EIV5_KOMEU</name>
<evidence type="ECO:0000256" key="2">
    <source>
        <dbReference type="ARBA" id="ARBA00022723"/>
    </source>
</evidence>
<dbReference type="InterPro" id="IPR051607">
    <property type="entry name" value="Metallo-dep_hydrolases"/>
</dbReference>
<dbReference type="Gene3D" id="3.20.20.140">
    <property type="entry name" value="Metal-dependent hydrolases"/>
    <property type="match status" value="1"/>
</dbReference>
<reference evidence="6" key="1">
    <citation type="submission" date="2015-08" db="EMBL/GenBank/DDBJ databases">
        <title>Draft genome sequence of Komagataeibacter europaeus CECT 8546 a cellulose producer strain from vinegar produced by the traditional method.</title>
        <authorList>
            <person name="Poehlein A."/>
            <person name="Valera M.J."/>
            <person name="Haack F.S."/>
            <person name="Mas A."/>
            <person name="Daniel R."/>
            <person name="Streit W.R."/>
            <person name="Mateo E."/>
        </authorList>
    </citation>
    <scope>NUCLEOTIDE SEQUENCE [LARGE SCALE GENOMIC DNA]</scope>
    <source>
        <strain evidence="6">CECT 8546</strain>
    </source>
</reference>
<proteinExistence type="predicted"/>
<protein>
    <submittedName>
        <fullName evidence="6">Guanine deaminase</fullName>
        <ecNumber evidence="6">3.5.4.3</ecNumber>
    </submittedName>
</protein>